<reference evidence="3" key="1">
    <citation type="submission" date="2012-12" db="EMBL/GenBank/DDBJ databases">
        <title>Identification and characterization of a phenylalanine ammonia-lyase gene family in Isatis indigotica Fort.</title>
        <authorList>
            <person name="Liu Q."/>
            <person name="Chen J."/>
            <person name="Zhou X."/>
            <person name="Di P."/>
            <person name="Xiao Y."/>
            <person name="Xuan H."/>
            <person name="Zhang L."/>
            <person name="Chen W."/>
        </authorList>
    </citation>
    <scope>NUCLEOTIDE SEQUENCE</scope>
    <source>
        <tissue evidence="3">Salivary gland</tissue>
    </source>
</reference>
<accession>A0A0K8RHS7</accession>
<name>A0A0K8RHS7_IXORI</name>
<feature type="compositionally biased region" description="Basic and acidic residues" evidence="1">
    <location>
        <begin position="122"/>
        <end position="135"/>
    </location>
</feature>
<evidence type="ECO:0000313" key="3">
    <source>
        <dbReference type="EMBL" id="JAA70702.1"/>
    </source>
</evidence>
<keyword evidence="2" id="KW-0732">Signal</keyword>
<dbReference type="Gene3D" id="1.10.150.440">
    <property type="match status" value="1"/>
</dbReference>
<dbReference type="EMBL" id="GADI01003106">
    <property type="protein sequence ID" value="JAA70702.1"/>
    <property type="molecule type" value="mRNA"/>
</dbReference>
<sequence length="135" mass="14537">MKCSVCLLLLCSLALFVSAEEAHEAHEGHEAPAAPTPTQSPYCHLDDAHLTALTECVGQGMSPELRTKLQAVTTSLSCENTVCTLRKLCEQEPLSTVSVFNEEEKDEFRTLGAGCRSPATAHPEEAHPEAAHHDA</sequence>
<proteinExistence type="evidence at transcript level"/>
<protein>
    <submittedName>
        <fullName evidence="3">Putative microplusin</fullName>
    </submittedName>
</protein>
<dbReference type="AlphaFoldDB" id="A0A0K8RHS7"/>
<feature type="chain" id="PRO_5005518068" evidence="2">
    <location>
        <begin position="20"/>
        <end position="135"/>
    </location>
</feature>
<feature type="region of interest" description="Disordered" evidence="1">
    <location>
        <begin position="114"/>
        <end position="135"/>
    </location>
</feature>
<evidence type="ECO:0000256" key="2">
    <source>
        <dbReference type="SAM" id="SignalP"/>
    </source>
</evidence>
<organism evidence="3">
    <name type="scientific">Ixodes ricinus</name>
    <name type="common">Common tick</name>
    <name type="synonym">Acarus ricinus</name>
    <dbReference type="NCBI Taxonomy" id="34613"/>
    <lineage>
        <taxon>Eukaryota</taxon>
        <taxon>Metazoa</taxon>
        <taxon>Ecdysozoa</taxon>
        <taxon>Arthropoda</taxon>
        <taxon>Chelicerata</taxon>
        <taxon>Arachnida</taxon>
        <taxon>Acari</taxon>
        <taxon>Parasitiformes</taxon>
        <taxon>Ixodida</taxon>
        <taxon>Ixodoidea</taxon>
        <taxon>Ixodidae</taxon>
        <taxon>Ixodinae</taxon>
        <taxon>Ixodes</taxon>
    </lineage>
</organism>
<evidence type="ECO:0000256" key="1">
    <source>
        <dbReference type="SAM" id="MobiDB-lite"/>
    </source>
</evidence>
<feature type="signal peptide" evidence="2">
    <location>
        <begin position="1"/>
        <end position="19"/>
    </location>
</feature>